<dbReference type="AlphaFoldDB" id="A0A017HGF5"/>
<proteinExistence type="predicted"/>
<feature type="signal peptide" evidence="1">
    <location>
        <begin position="1"/>
        <end position="17"/>
    </location>
</feature>
<dbReference type="STRING" id="1122180.Lokhon_00770"/>
<keyword evidence="1" id="KW-0732">Signal</keyword>
<reference evidence="3 4" key="1">
    <citation type="submission" date="2013-03" db="EMBL/GenBank/DDBJ databases">
        <authorList>
            <person name="Fiebig A."/>
            <person name="Goeker M."/>
            <person name="Klenk H.-P.P."/>
        </authorList>
    </citation>
    <scope>NUCLEOTIDE SEQUENCE [LARGE SCALE GENOMIC DNA]</scope>
    <source>
        <strain evidence="3 4">DSM 17492</strain>
    </source>
</reference>
<feature type="chain" id="PRO_5001495883" description="SH3b domain-containing protein" evidence="1">
    <location>
        <begin position="18"/>
        <end position="200"/>
    </location>
</feature>
<evidence type="ECO:0000313" key="4">
    <source>
        <dbReference type="Proteomes" id="UP000025047"/>
    </source>
</evidence>
<name>A0A017HGF5_9RHOB</name>
<evidence type="ECO:0000313" key="3">
    <source>
        <dbReference type="EMBL" id="EYD73243.1"/>
    </source>
</evidence>
<keyword evidence="4" id="KW-1185">Reference proteome</keyword>
<organism evidence="3 4">
    <name type="scientific">Limimaricola hongkongensis DSM 17492</name>
    <dbReference type="NCBI Taxonomy" id="1122180"/>
    <lineage>
        <taxon>Bacteria</taxon>
        <taxon>Pseudomonadati</taxon>
        <taxon>Pseudomonadota</taxon>
        <taxon>Alphaproteobacteria</taxon>
        <taxon>Rhodobacterales</taxon>
        <taxon>Paracoccaceae</taxon>
        <taxon>Limimaricola</taxon>
    </lineage>
</organism>
<dbReference type="PATRIC" id="fig|1122180.6.peg.768"/>
<sequence length="200" mass="21352">MKRLALVLLVWAAPAAATVEGWPALFDVARVAGNDTLNIRSGPGTGHAILGRIEPDARGIEVIEMSRDGRWGRVNVGEGTGWAALAFLDRRPGQWHGAIPPLAACFGTEPFWRLETGAAWRMQTPEGTLFEAPAPALIGSPSHRGHFAGAAIAGGTAWTLSVINRHCSDGMSARRYGFEALLLRADTEPQLWSGCCTLAE</sequence>
<comment type="caution">
    <text evidence="3">The sequence shown here is derived from an EMBL/GenBank/DDBJ whole genome shotgun (WGS) entry which is preliminary data.</text>
</comment>
<dbReference type="HOGENOM" id="CLU_118088_0_0_5"/>
<dbReference type="RefSeq" id="WP_017927729.1">
    <property type="nucleotide sequence ID" value="NZ_KB822996.1"/>
</dbReference>
<gene>
    <name evidence="3" type="ORF">Lokhon_00770</name>
</gene>
<dbReference type="EMBL" id="APGJ01000003">
    <property type="protein sequence ID" value="EYD73243.1"/>
    <property type="molecule type" value="Genomic_DNA"/>
</dbReference>
<dbReference type="Gene3D" id="2.30.30.40">
    <property type="entry name" value="SH3 Domains"/>
    <property type="match status" value="1"/>
</dbReference>
<dbReference type="InterPro" id="IPR003646">
    <property type="entry name" value="SH3-like_bac-type"/>
</dbReference>
<dbReference type="eggNOG" id="COG4991">
    <property type="taxonomic scope" value="Bacteria"/>
</dbReference>
<feature type="domain" description="SH3b" evidence="2">
    <location>
        <begin position="35"/>
        <end position="88"/>
    </location>
</feature>
<accession>A0A017HGF5</accession>
<dbReference type="Proteomes" id="UP000025047">
    <property type="component" value="Unassembled WGS sequence"/>
</dbReference>
<evidence type="ECO:0000256" key="1">
    <source>
        <dbReference type="SAM" id="SignalP"/>
    </source>
</evidence>
<dbReference type="Pfam" id="PF08239">
    <property type="entry name" value="SH3_3"/>
    <property type="match status" value="1"/>
</dbReference>
<protein>
    <recommendedName>
        <fullName evidence="2">SH3b domain-containing protein</fullName>
    </recommendedName>
</protein>
<evidence type="ECO:0000259" key="2">
    <source>
        <dbReference type="Pfam" id="PF08239"/>
    </source>
</evidence>